<keyword evidence="2" id="KW-1185">Reference proteome</keyword>
<reference evidence="1 2" key="1">
    <citation type="submission" date="2016-06" db="EMBL/GenBank/DDBJ databases">
        <title>Draft Genome Sequence of Tenacibaculum soleae UCD-KL19.</title>
        <authorList>
            <person name="Eisen J.A."/>
            <person name="Coil D.A."/>
            <person name="Lujan K.M."/>
        </authorList>
    </citation>
    <scope>NUCLEOTIDE SEQUENCE [LARGE SCALE GENOMIC DNA]</scope>
    <source>
        <strain evidence="1 2">UCD-KL19</strain>
    </source>
</reference>
<proteinExistence type="predicted"/>
<dbReference type="OrthoDB" id="1352305at2"/>
<comment type="caution">
    <text evidence="1">The sequence shown here is derived from an EMBL/GenBank/DDBJ whole genome shotgun (WGS) entry which is preliminary data.</text>
</comment>
<gene>
    <name evidence="1" type="ORF">BA195_13475</name>
</gene>
<dbReference type="AlphaFoldDB" id="A0A1B9XWC0"/>
<name>A0A1B9XWC0_9FLAO</name>
<evidence type="ECO:0000313" key="1">
    <source>
        <dbReference type="EMBL" id="OCK41853.1"/>
    </source>
</evidence>
<accession>A0A1B9XWC0</accession>
<evidence type="ECO:0000313" key="2">
    <source>
        <dbReference type="Proteomes" id="UP000093186"/>
    </source>
</evidence>
<dbReference type="Proteomes" id="UP000093186">
    <property type="component" value="Unassembled WGS sequence"/>
</dbReference>
<sequence>MVTITNDNLTYEQYTGYIENSEVTILKTNDSEYVFKVPSNVELGEQILNITNLQNFKIKYLITETIINSTPDETLSTYFSSINDYLTTTQGTANYNYTNAFMTNLNDVYANSSEEDKISMAKYYKANKALFDEILTTDFANRTSSSLTDLGLLTKYGFATLACGLTTAAAILDPEPTTKLVCTGIAIIAWNKAANYKTQFAERNLKVLGVIIDGVVGNNNISGRSENQAIEFTTNQEITLSLETNNRAIINSDENDNNGNISEYFSKHNKFNTIIGKLNTVIQFLNDNIFFSNISLLSQYIVNNTNQISNITADQDSFNNLNVSLSNSNLILNNISFENGNIKLTVSIIDESIVTEFVEAELNFSFNDEFNNISGSLPIKVNKTPNPFIGNWQAISFNGQPFSAPYSQSNYNSQCDVYQAFYYINNGTATITEQNINILINRYLNFYIIPSADNDGNLICSSITLTSDSPESNYLNYEDSYIYMMEIMS</sequence>
<dbReference type="STRING" id="447689.BA195_13475"/>
<protein>
    <submittedName>
        <fullName evidence="1">Uncharacterized protein</fullName>
    </submittedName>
</protein>
<dbReference type="RefSeq" id="WP_068706448.1">
    <property type="nucleotide sequence ID" value="NZ_MAKX01000042.1"/>
</dbReference>
<dbReference type="EMBL" id="MAKX01000042">
    <property type="protein sequence ID" value="OCK41853.1"/>
    <property type="molecule type" value="Genomic_DNA"/>
</dbReference>
<organism evidence="1 2">
    <name type="scientific">Tenacibaculum soleae</name>
    <dbReference type="NCBI Taxonomy" id="447689"/>
    <lineage>
        <taxon>Bacteria</taxon>
        <taxon>Pseudomonadati</taxon>
        <taxon>Bacteroidota</taxon>
        <taxon>Flavobacteriia</taxon>
        <taxon>Flavobacteriales</taxon>
        <taxon>Flavobacteriaceae</taxon>
        <taxon>Tenacibaculum</taxon>
    </lineage>
</organism>